<dbReference type="PANTHER" id="PTHR11403">
    <property type="entry name" value="CYTOCHROME C OXIDASE SUBUNIT III"/>
    <property type="match status" value="1"/>
</dbReference>
<dbReference type="InterPro" id="IPR024791">
    <property type="entry name" value="Cyt_c/ubiquinol_Oxase_su3"/>
</dbReference>
<gene>
    <name evidence="10" type="ORF">EGC77_02350</name>
    <name evidence="9" type="ORF">EGC80_18700</name>
</gene>
<evidence type="ECO:0000256" key="7">
    <source>
        <dbReference type="SAM" id="Phobius"/>
    </source>
</evidence>
<reference evidence="12" key="2">
    <citation type="submission" date="2018-11" db="EMBL/GenBank/DDBJ databases">
        <title>Shewanella sp. R106.</title>
        <authorList>
            <person name="Hwang Y.J."/>
            <person name="Hwang C.Y."/>
        </authorList>
    </citation>
    <scope>NUCLEOTIDE SEQUENCE [LARGE SCALE GENOMIC DNA]</scope>
    <source>
        <strain evidence="12">R106</strain>
    </source>
</reference>
<dbReference type="RefSeq" id="WP_124011735.1">
    <property type="nucleotide sequence ID" value="NZ_CP034073.1"/>
</dbReference>
<dbReference type="InterPro" id="IPR000298">
    <property type="entry name" value="Cyt_c_oxidase-like_su3"/>
</dbReference>
<keyword evidence="3 6" id="KW-0812">Transmembrane</keyword>
<keyword evidence="5 7" id="KW-0472">Membrane</keyword>
<dbReference type="CDD" id="cd02862">
    <property type="entry name" value="NorE_like"/>
    <property type="match status" value="1"/>
</dbReference>
<feature type="transmembrane region" description="Helical" evidence="7">
    <location>
        <begin position="186"/>
        <end position="204"/>
    </location>
</feature>
<feature type="transmembrane region" description="Helical" evidence="7">
    <location>
        <begin position="103"/>
        <end position="121"/>
    </location>
</feature>
<comment type="subcellular location">
    <subcellularLocation>
        <location evidence="6">Cell membrane</location>
        <topology evidence="6">Multi-pass membrane protein</topology>
    </subcellularLocation>
    <subcellularLocation>
        <location evidence="1">Membrane</location>
        <topology evidence="1">Multi-pass membrane protein</topology>
    </subcellularLocation>
</comment>
<dbReference type="OrthoDB" id="9810850at2"/>
<name>A0A3N4F0E4_9GAMM</name>
<dbReference type="SUPFAM" id="SSF81452">
    <property type="entry name" value="Cytochrome c oxidase subunit III-like"/>
    <property type="match status" value="1"/>
</dbReference>
<evidence type="ECO:0000256" key="2">
    <source>
        <dbReference type="ARBA" id="ARBA00010581"/>
    </source>
</evidence>
<dbReference type="InterPro" id="IPR035973">
    <property type="entry name" value="Cyt_c_oxidase_su3-like_sf"/>
</dbReference>
<evidence type="ECO:0000313" key="11">
    <source>
        <dbReference type="Proteomes" id="UP000273778"/>
    </source>
</evidence>
<evidence type="ECO:0000313" key="10">
    <source>
        <dbReference type="EMBL" id="RPA34544.1"/>
    </source>
</evidence>
<dbReference type="KEGG" id="spsr:EGC80_18700"/>
<dbReference type="GO" id="GO:0004129">
    <property type="term" value="F:cytochrome-c oxidase activity"/>
    <property type="evidence" value="ECO:0007669"/>
    <property type="project" value="InterPro"/>
</dbReference>
<feature type="transmembrane region" description="Helical" evidence="7">
    <location>
        <begin position="72"/>
        <end position="91"/>
    </location>
</feature>
<evidence type="ECO:0000256" key="3">
    <source>
        <dbReference type="ARBA" id="ARBA00022692"/>
    </source>
</evidence>
<feature type="domain" description="Heme-copper oxidase subunit III family profile" evidence="8">
    <location>
        <begin position="31"/>
        <end position="205"/>
    </location>
</feature>
<sequence>MNSEPPKAPLGIFPSSWSELRAGRIPGNIPIWVGILSELTEFGIFFVAYFIAKYHYPEAFSQGPQSVSTLAGVTNTLILLSSSYFIAKAMINIRLDNRAKCEVYLWLTLACGCLYLLVKSGEFYWNHQQGFRTSSSEFFTVYYYMTFNHFLHVGWAACAVLWVIFRVRRGAYSAKQHSGLEALAMYWHMIDLMWILIFPLLYVLR</sequence>
<evidence type="ECO:0000256" key="1">
    <source>
        <dbReference type="ARBA" id="ARBA00004141"/>
    </source>
</evidence>
<dbReference type="PROSITE" id="PS50253">
    <property type="entry name" value="COX3"/>
    <property type="match status" value="1"/>
</dbReference>
<evidence type="ECO:0000313" key="12">
    <source>
        <dbReference type="Proteomes" id="UP000278855"/>
    </source>
</evidence>
<dbReference type="EMBL" id="RKKB01000001">
    <property type="protein sequence ID" value="RPA34544.1"/>
    <property type="molecule type" value="Genomic_DNA"/>
</dbReference>
<evidence type="ECO:0000313" key="9">
    <source>
        <dbReference type="EMBL" id="AZG36691.1"/>
    </source>
</evidence>
<dbReference type="Proteomes" id="UP000273778">
    <property type="component" value="Chromosome"/>
</dbReference>
<dbReference type="EMBL" id="CP034073">
    <property type="protein sequence ID" value="AZG36691.1"/>
    <property type="molecule type" value="Genomic_DNA"/>
</dbReference>
<proteinExistence type="inferred from homology"/>
<organism evidence="10 12">
    <name type="scientific">Shewanella psychromarinicola</name>
    <dbReference type="NCBI Taxonomy" id="2487742"/>
    <lineage>
        <taxon>Bacteria</taxon>
        <taxon>Pseudomonadati</taxon>
        <taxon>Pseudomonadota</taxon>
        <taxon>Gammaproteobacteria</taxon>
        <taxon>Alteromonadales</taxon>
        <taxon>Shewanellaceae</taxon>
        <taxon>Shewanella</taxon>
    </lineage>
</organism>
<evidence type="ECO:0000256" key="4">
    <source>
        <dbReference type="ARBA" id="ARBA00022989"/>
    </source>
</evidence>
<dbReference type="PANTHER" id="PTHR11403:SF6">
    <property type="entry name" value="NITRIC OXIDE REDUCTASE SUBUNIT E"/>
    <property type="match status" value="1"/>
</dbReference>
<dbReference type="AlphaFoldDB" id="A0A3N4F0E4"/>
<dbReference type="Gene3D" id="1.20.120.80">
    <property type="entry name" value="Cytochrome c oxidase, subunit III, four-helix bundle"/>
    <property type="match status" value="1"/>
</dbReference>
<reference evidence="9 11" key="1">
    <citation type="submission" date="2018-11" db="EMBL/GenBank/DDBJ databases">
        <title>Shewanella sp. M2.</title>
        <authorList>
            <person name="Hwang Y.J."/>
            <person name="Hwang C.Y."/>
        </authorList>
    </citation>
    <scope>NUCLEOTIDE SEQUENCE [LARGE SCALE GENOMIC DNA]</scope>
    <source>
        <strain evidence="9 11">M2</strain>
    </source>
</reference>
<protein>
    <submittedName>
        <fullName evidence="10">Cytochrome c oxidase subunit 3 family protein</fullName>
    </submittedName>
</protein>
<comment type="similarity">
    <text evidence="2 6">Belongs to the cytochrome c oxidase subunit 3 family.</text>
</comment>
<keyword evidence="11" id="KW-1185">Reference proteome</keyword>
<dbReference type="GO" id="GO:0019646">
    <property type="term" value="P:aerobic electron transport chain"/>
    <property type="evidence" value="ECO:0007669"/>
    <property type="project" value="InterPro"/>
</dbReference>
<reference evidence="10" key="3">
    <citation type="submission" date="2018-11" db="EMBL/GenBank/DDBJ databases">
        <authorList>
            <person name="Hwang Y.J."/>
            <person name="Hwang C.Y."/>
        </authorList>
    </citation>
    <scope>NUCLEOTIDE SEQUENCE</scope>
    <source>
        <strain evidence="10">R106</strain>
    </source>
</reference>
<evidence type="ECO:0000256" key="6">
    <source>
        <dbReference type="RuleBase" id="RU003376"/>
    </source>
</evidence>
<dbReference type="Pfam" id="PF00510">
    <property type="entry name" value="COX3"/>
    <property type="match status" value="1"/>
</dbReference>
<dbReference type="InterPro" id="IPR013833">
    <property type="entry name" value="Cyt_c_oxidase_su3_a-hlx"/>
</dbReference>
<feature type="transmembrane region" description="Helical" evidence="7">
    <location>
        <begin position="141"/>
        <end position="165"/>
    </location>
</feature>
<accession>A0A3N4F0E4</accession>
<keyword evidence="4 7" id="KW-1133">Transmembrane helix</keyword>
<evidence type="ECO:0000259" key="8">
    <source>
        <dbReference type="PROSITE" id="PS50253"/>
    </source>
</evidence>
<evidence type="ECO:0000256" key="5">
    <source>
        <dbReference type="ARBA" id="ARBA00023136"/>
    </source>
</evidence>
<dbReference type="Proteomes" id="UP000278855">
    <property type="component" value="Unassembled WGS sequence"/>
</dbReference>
<feature type="transmembrane region" description="Helical" evidence="7">
    <location>
        <begin position="31"/>
        <end position="52"/>
    </location>
</feature>
<dbReference type="GO" id="GO:0005886">
    <property type="term" value="C:plasma membrane"/>
    <property type="evidence" value="ECO:0007669"/>
    <property type="project" value="UniProtKB-SubCell"/>
</dbReference>